<evidence type="ECO:0000313" key="2">
    <source>
        <dbReference type="Proteomes" id="UP001054889"/>
    </source>
</evidence>
<keyword evidence="2" id="KW-1185">Reference proteome</keyword>
<name>A0AAV5DBM2_ELECO</name>
<organism evidence="1 2">
    <name type="scientific">Eleusine coracana subsp. coracana</name>
    <dbReference type="NCBI Taxonomy" id="191504"/>
    <lineage>
        <taxon>Eukaryota</taxon>
        <taxon>Viridiplantae</taxon>
        <taxon>Streptophyta</taxon>
        <taxon>Embryophyta</taxon>
        <taxon>Tracheophyta</taxon>
        <taxon>Spermatophyta</taxon>
        <taxon>Magnoliopsida</taxon>
        <taxon>Liliopsida</taxon>
        <taxon>Poales</taxon>
        <taxon>Poaceae</taxon>
        <taxon>PACMAD clade</taxon>
        <taxon>Chloridoideae</taxon>
        <taxon>Cynodonteae</taxon>
        <taxon>Eleusininae</taxon>
        <taxon>Eleusine</taxon>
    </lineage>
</organism>
<gene>
    <name evidence="1" type="primary">ga25680</name>
    <name evidence="1" type="ORF">PR202_ga25680</name>
</gene>
<dbReference type="AlphaFoldDB" id="A0AAV5DBM2"/>
<accession>A0AAV5DBM2</accession>
<dbReference type="EMBL" id="BQKI01000015">
    <property type="protein sequence ID" value="GJN07816.1"/>
    <property type="molecule type" value="Genomic_DNA"/>
</dbReference>
<proteinExistence type="predicted"/>
<protein>
    <submittedName>
        <fullName evidence="1">Uncharacterized protein</fullName>
    </submittedName>
</protein>
<reference evidence="1" key="1">
    <citation type="journal article" date="2018" name="DNA Res.">
        <title>Multiple hybrid de novo genome assembly of finger millet, an orphan allotetraploid crop.</title>
        <authorList>
            <person name="Hatakeyama M."/>
            <person name="Aluri S."/>
            <person name="Balachadran M.T."/>
            <person name="Sivarajan S.R."/>
            <person name="Patrignani A."/>
            <person name="Gruter S."/>
            <person name="Poveda L."/>
            <person name="Shimizu-Inatsugi R."/>
            <person name="Baeten J."/>
            <person name="Francoijs K.J."/>
            <person name="Nataraja K.N."/>
            <person name="Reddy Y.A.N."/>
            <person name="Phadnis S."/>
            <person name="Ravikumar R.L."/>
            <person name="Schlapbach R."/>
            <person name="Sreeman S.M."/>
            <person name="Shimizu K.K."/>
        </authorList>
    </citation>
    <scope>NUCLEOTIDE SEQUENCE</scope>
</reference>
<comment type="caution">
    <text evidence="1">The sequence shown here is derived from an EMBL/GenBank/DDBJ whole genome shotgun (WGS) entry which is preliminary data.</text>
</comment>
<dbReference type="Proteomes" id="UP001054889">
    <property type="component" value="Unassembled WGS sequence"/>
</dbReference>
<sequence length="108" mass="11819">MRYLKAKRYVDAKDFAGECEAVIVVAKGQDVQGTCKYGTRVDYILASPNCPYKFVRGSYAVVSSKGTSDHHIVKADIAIDTVGCSSQHRRTRVVRMSNGSTKGIWAAT</sequence>
<dbReference type="SUPFAM" id="SSF56219">
    <property type="entry name" value="DNase I-like"/>
    <property type="match status" value="1"/>
</dbReference>
<evidence type="ECO:0000313" key="1">
    <source>
        <dbReference type="EMBL" id="GJN07816.1"/>
    </source>
</evidence>
<dbReference type="InterPro" id="IPR036691">
    <property type="entry name" value="Endo/exonu/phosph_ase_sf"/>
</dbReference>
<reference evidence="1" key="2">
    <citation type="submission" date="2021-12" db="EMBL/GenBank/DDBJ databases">
        <title>Resequencing data analysis of finger millet.</title>
        <authorList>
            <person name="Hatakeyama M."/>
            <person name="Aluri S."/>
            <person name="Balachadran M.T."/>
            <person name="Sivarajan S.R."/>
            <person name="Poveda L."/>
            <person name="Shimizu-Inatsugi R."/>
            <person name="Schlapbach R."/>
            <person name="Sreeman S.M."/>
            <person name="Shimizu K.K."/>
        </authorList>
    </citation>
    <scope>NUCLEOTIDE SEQUENCE</scope>
</reference>